<keyword evidence="1" id="KW-0812">Transmembrane</keyword>
<reference evidence="2" key="1">
    <citation type="journal article" date="2014" name="Int. J. Syst. Evol. Microbiol.">
        <title>Complete genome sequence of Corynebacterium casei LMG S-19264T (=DSM 44701T), isolated from a smear-ripened cheese.</title>
        <authorList>
            <consortium name="US DOE Joint Genome Institute (JGI-PGF)"/>
            <person name="Walter F."/>
            <person name="Albersmeier A."/>
            <person name="Kalinowski J."/>
            <person name="Ruckert C."/>
        </authorList>
    </citation>
    <scope>NUCLEOTIDE SEQUENCE</scope>
    <source>
        <strain evidence="2">CCM 8711</strain>
    </source>
</reference>
<feature type="transmembrane region" description="Helical" evidence="1">
    <location>
        <begin position="110"/>
        <end position="137"/>
    </location>
</feature>
<keyword evidence="1" id="KW-0472">Membrane</keyword>
<reference evidence="2" key="2">
    <citation type="submission" date="2020-09" db="EMBL/GenBank/DDBJ databases">
        <authorList>
            <person name="Sun Q."/>
            <person name="Sedlacek I."/>
        </authorList>
    </citation>
    <scope>NUCLEOTIDE SEQUENCE</scope>
    <source>
        <strain evidence="2">CCM 8711</strain>
    </source>
</reference>
<gene>
    <name evidence="2" type="ORF">GCM10011425_06380</name>
</gene>
<dbReference type="AlphaFoldDB" id="A0A917J6J6"/>
<organism evidence="2 3">
    <name type="scientific">Mucilaginibacter galii</name>
    <dbReference type="NCBI Taxonomy" id="2005073"/>
    <lineage>
        <taxon>Bacteria</taxon>
        <taxon>Pseudomonadati</taxon>
        <taxon>Bacteroidota</taxon>
        <taxon>Sphingobacteriia</taxon>
        <taxon>Sphingobacteriales</taxon>
        <taxon>Sphingobacteriaceae</taxon>
        <taxon>Mucilaginibacter</taxon>
    </lineage>
</organism>
<name>A0A917J6J6_9SPHI</name>
<evidence type="ECO:0000313" key="2">
    <source>
        <dbReference type="EMBL" id="GGI49426.1"/>
    </source>
</evidence>
<sequence>MTEEGDYSVWHKAPLLKRVPIDRYRPHIYNDLTNEEVNLSRSYSGMQANSFDDGRIELFTFSASLGNYTLQLKEGSSISGLQKVIANIIPQSDGADLSKHFIQVRKTQPVLLTFLAIPIIILGGGGIIGGFVLGLLADQVFK</sequence>
<comment type="caution">
    <text evidence="2">The sequence shown here is derived from an EMBL/GenBank/DDBJ whole genome shotgun (WGS) entry which is preliminary data.</text>
</comment>
<evidence type="ECO:0000256" key="1">
    <source>
        <dbReference type="SAM" id="Phobius"/>
    </source>
</evidence>
<dbReference type="EMBL" id="BMDO01000001">
    <property type="protein sequence ID" value="GGI49426.1"/>
    <property type="molecule type" value="Genomic_DNA"/>
</dbReference>
<keyword evidence="3" id="KW-1185">Reference proteome</keyword>
<dbReference type="Proteomes" id="UP000662074">
    <property type="component" value="Unassembled WGS sequence"/>
</dbReference>
<accession>A0A917J6J6</accession>
<protein>
    <submittedName>
        <fullName evidence="2">Uncharacterized protein</fullName>
    </submittedName>
</protein>
<proteinExistence type="predicted"/>
<evidence type="ECO:0000313" key="3">
    <source>
        <dbReference type="Proteomes" id="UP000662074"/>
    </source>
</evidence>
<keyword evidence="1" id="KW-1133">Transmembrane helix</keyword>